<organism evidence="1 2">
    <name type="scientific">Pedobacter cryoconitis</name>
    <dbReference type="NCBI Taxonomy" id="188932"/>
    <lineage>
        <taxon>Bacteria</taxon>
        <taxon>Pseudomonadati</taxon>
        <taxon>Bacteroidota</taxon>
        <taxon>Sphingobacteriia</taxon>
        <taxon>Sphingobacteriales</taxon>
        <taxon>Sphingobacteriaceae</taxon>
        <taxon>Pedobacter</taxon>
    </lineage>
</organism>
<name>A0A7W9DKQ6_9SPHI</name>
<proteinExistence type="predicted"/>
<sequence length="246" mass="28785">MQRIIKNPMLLQDEELLEFIEVFTRNNYEIITLQPTAENVPESLIDSYKDVETHRKILADPAATFSFFSIRYQNAMGEEMLIPAGMFGVSESRKVRFPLLINGFWQMILMGNKDSFSHICDQDTDLYYPKFIELKSQFMKNIFSYYQQIDQENYSVMAWPSRGEKSVTRRISELLGYHRAEEGKMELYTSAVAEEAKLNYLSDCVLRWGILIDDRQQTLCNVNYPFEQLQSLIRGMVGYPELVKVM</sequence>
<evidence type="ECO:0000313" key="2">
    <source>
        <dbReference type="Proteomes" id="UP000537718"/>
    </source>
</evidence>
<comment type="caution">
    <text evidence="1">The sequence shown here is derived from an EMBL/GenBank/DDBJ whole genome shotgun (WGS) entry which is preliminary data.</text>
</comment>
<accession>A0A7W9DKQ6</accession>
<reference evidence="1 2" key="1">
    <citation type="submission" date="2020-08" db="EMBL/GenBank/DDBJ databases">
        <title>Genomic Encyclopedia of Type Strains, Phase IV (KMG-V): Genome sequencing to study the core and pangenomes of soil and plant-associated prokaryotes.</title>
        <authorList>
            <person name="Whitman W."/>
        </authorList>
    </citation>
    <scope>NUCLEOTIDE SEQUENCE [LARGE SCALE GENOMIC DNA]</scope>
    <source>
        <strain evidence="1 2">MP7CTX6</strain>
    </source>
</reference>
<dbReference type="RefSeq" id="WP_183868387.1">
    <property type="nucleotide sequence ID" value="NZ_JACHCF010000008.1"/>
</dbReference>
<protein>
    <submittedName>
        <fullName evidence="1">Uncharacterized protein</fullName>
    </submittedName>
</protein>
<gene>
    <name evidence="1" type="ORF">HDE69_003551</name>
</gene>
<dbReference type="AlphaFoldDB" id="A0A7W9DKQ6"/>
<dbReference type="EMBL" id="JACHCF010000008">
    <property type="protein sequence ID" value="MBB5622476.1"/>
    <property type="molecule type" value="Genomic_DNA"/>
</dbReference>
<evidence type="ECO:0000313" key="1">
    <source>
        <dbReference type="EMBL" id="MBB5622476.1"/>
    </source>
</evidence>
<dbReference type="Proteomes" id="UP000537718">
    <property type="component" value="Unassembled WGS sequence"/>
</dbReference>